<sequence length="165" mass="17856">TTSVDSTESKSNSHSDPLDLFHSFRESFSQMSSLMDSLFSGAGMFPFAHSMRSRPSAPKNESKSNSHSDPLDLFHSFRESFSQMSSLMDSLFSGAGMFPFAHSMRSRPSAPKNGEPASTTPAAENVSSETPSCIHTASAEEQGPSESQSSDDDKEVTVGEEEEDE</sequence>
<dbReference type="EMBL" id="BQXS01012601">
    <property type="protein sequence ID" value="GKT25640.1"/>
    <property type="molecule type" value="Genomic_DNA"/>
</dbReference>
<accession>A0ABQ5K5D6</accession>
<keyword evidence="3" id="KW-1185">Reference proteome</keyword>
<evidence type="ECO:0000256" key="1">
    <source>
        <dbReference type="SAM" id="MobiDB-lite"/>
    </source>
</evidence>
<comment type="caution">
    <text evidence="2">The sequence shown here is derived from an EMBL/GenBank/DDBJ whole genome shotgun (WGS) entry which is preliminary data.</text>
</comment>
<name>A0ABQ5K5D6_9EUKA</name>
<dbReference type="Proteomes" id="UP001057375">
    <property type="component" value="Unassembled WGS sequence"/>
</dbReference>
<organism evidence="2 3">
    <name type="scientific">Aduncisulcus paluster</name>
    <dbReference type="NCBI Taxonomy" id="2918883"/>
    <lineage>
        <taxon>Eukaryota</taxon>
        <taxon>Metamonada</taxon>
        <taxon>Carpediemonas-like organisms</taxon>
        <taxon>Aduncisulcus</taxon>
    </lineage>
</organism>
<feature type="non-terminal residue" evidence="2">
    <location>
        <position position="1"/>
    </location>
</feature>
<evidence type="ECO:0000313" key="2">
    <source>
        <dbReference type="EMBL" id="GKT25640.1"/>
    </source>
</evidence>
<feature type="compositionally biased region" description="Acidic residues" evidence="1">
    <location>
        <begin position="149"/>
        <end position="165"/>
    </location>
</feature>
<gene>
    <name evidence="2" type="ORF">ADUPG1_013101</name>
</gene>
<protein>
    <submittedName>
        <fullName evidence="2">Uncharacterized protein</fullName>
    </submittedName>
</protein>
<feature type="region of interest" description="Disordered" evidence="1">
    <location>
        <begin position="50"/>
        <end position="72"/>
    </location>
</feature>
<evidence type="ECO:0000313" key="3">
    <source>
        <dbReference type="Proteomes" id="UP001057375"/>
    </source>
</evidence>
<feature type="region of interest" description="Disordered" evidence="1">
    <location>
        <begin position="98"/>
        <end position="165"/>
    </location>
</feature>
<feature type="compositionally biased region" description="Basic and acidic residues" evidence="1">
    <location>
        <begin position="60"/>
        <end position="72"/>
    </location>
</feature>
<feature type="compositionally biased region" description="Polar residues" evidence="1">
    <location>
        <begin position="116"/>
        <end position="135"/>
    </location>
</feature>
<reference evidence="2" key="1">
    <citation type="submission" date="2022-03" db="EMBL/GenBank/DDBJ databases">
        <title>Draft genome sequence of Aduncisulcus paluster, a free-living microaerophilic Fornicata.</title>
        <authorList>
            <person name="Yuyama I."/>
            <person name="Kume K."/>
            <person name="Tamura T."/>
            <person name="Inagaki Y."/>
            <person name="Hashimoto T."/>
        </authorList>
    </citation>
    <scope>NUCLEOTIDE SEQUENCE</scope>
    <source>
        <strain evidence="2">NY0171</strain>
    </source>
</reference>
<proteinExistence type="predicted"/>